<dbReference type="RefSeq" id="WP_087505859.1">
    <property type="nucleotide sequence ID" value="NZ_BMDX01000010.1"/>
</dbReference>
<evidence type="ECO:0000313" key="3">
    <source>
        <dbReference type="Proteomes" id="UP000619743"/>
    </source>
</evidence>
<proteinExistence type="predicted"/>
<keyword evidence="1" id="KW-0732">Signal</keyword>
<evidence type="ECO:0000313" key="2">
    <source>
        <dbReference type="EMBL" id="GGA79564.1"/>
    </source>
</evidence>
<reference evidence="3" key="1">
    <citation type="journal article" date="2019" name="Int. J. Syst. Evol. Microbiol.">
        <title>The Global Catalogue of Microorganisms (GCM) 10K type strain sequencing project: providing services to taxonomists for standard genome sequencing and annotation.</title>
        <authorList>
            <consortium name="The Broad Institute Genomics Platform"/>
            <consortium name="The Broad Institute Genome Sequencing Center for Infectious Disease"/>
            <person name="Wu L."/>
            <person name="Ma J."/>
        </authorList>
    </citation>
    <scope>NUCLEOTIDE SEQUENCE [LARGE SCALE GENOMIC DNA]</scope>
    <source>
        <strain evidence="3">CGMCC 1.10130</strain>
    </source>
</reference>
<evidence type="ECO:0008006" key="4">
    <source>
        <dbReference type="Google" id="ProtNLM"/>
    </source>
</evidence>
<dbReference type="OrthoDB" id="190887at2"/>
<comment type="caution">
    <text evidence="2">The sequence shown here is derived from an EMBL/GenBank/DDBJ whole genome shotgun (WGS) entry which is preliminary data.</text>
</comment>
<dbReference type="Proteomes" id="UP000619743">
    <property type="component" value="Unassembled WGS sequence"/>
</dbReference>
<dbReference type="AlphaFoldDB" id="A0A8J2U5H7"/>
<accession>A0A8J2U5H7</accession>
<protein>
    <recommendedName>
        <fullName evidence="4">Porin</fullName>
    </recommendedName>
</protein>
<evidence type="ECO:0000256" key="1">
    <source>
        <dbReference type="SAM" id="SignalP"/>
    </source>
</evidence>
<organism evidence="2 3">
    <name type="scientific">Neiella marina</name>
    <dbReference type="NCBI Taxonomy" id="508461"/>
    <lineage>
        <taxon>Bacteria</taxon>
        <taxon>Pseudomonadati</taxon>
        <taxon>Pseudomonadota</taxon>
        <taxon>Gammaproteobacteria</taxon>
        <taxon>Alteromonadales</taxon>
        <taxon>Echinimonadaceae</taxon>
        <taxon>Neiella</taxon>
    </lineage>
</organism>
<keyword evidence="3" id="KW-1185">Reference proteome</keyword>
<name>A0A8J2U5H7_9GAMM</name>
<dbReference type="SUPFAM" id="SSF56935">
    <property type="entry name" value="Porins"/>
    <property type="match status" value="1"/>
</dbReference>
<dbReference type="Pfam" id="PF19577">
    <property type="entry name" value="DcaP"/>
    <property type="match status" value="1"/>
</dbReference>
<gene>
    <name evidence="2" type="ORF">GCM10011369_21920</name>
</gene>
<dbReference type="InterPro" id="IPR045748">
    <property type="entry name" value="DcaP"/>
</dbReference>
<feature type="signal peptide" evidence="1">
    <location>
        <begin position="1"/>
        <end position="26"/>
    </location>
</feature>
<sequence>MRSNKLLKHTLATTIFAAMVPLTAHAAVEIGTVEDAIKQTKLSFGGYIKVDSFWSDYSDGKLASNNIGRQFYVPSTIPVCSGECDSGDAQFDAHARTTRFNFGSTTQYGDHTIKTFLEMDFAATPNGNERVSNSYSPRMRHAFIQFDNVLIGQTWSTFQNTGALVESMDFIGVSEGTIFERQTQIRYTLPVSKSGSWQFALENPETTITPYGGGSRISVDDSSLPDAVVRYNHKGDWGHLAVAGLFRNLDDGDETETAYGVSASGKVMVGDRDDIRFMANYGSGIGRYVGLNAINGAVYTEDGELEAIDTVSGFVGYRHWWNEKWRSNLFVSAISADNDTKLTGEGATKQIFSGHLNLVYSPIPPLSFGVEYFYAEREIENGETGDMNRLIFSAKYVL</sequence>
<dbReference type="EMBL" id="BMDX01000010">
    <property type="protein sequence ID" value="GGA79564.1"/>
    <property type="molecule type" value="Genomic_DNA"/>
</dbReference>
<feature type="chain" id="PRO_5035282767" description="Porin" evidence="1">
    <location>
        <begin position="27"/>
        <end position="398"/>
    </location>
</feature>